<dbReference type="InterPro" id="IPR005467">
    <property type="entry name" value="His_kinase_dom"/>
</dbReference>
<dbReference type="AlphaFoldDB" id="A0A1M7RAY9"/>
<evidence type="ECO:0000259" key="14">
    <source>
        <dbReference type="PROSITE" id="PS50109"/>
    </source>
</evidence>
<dbReference type="InterPro" id="IPR036097">
    <property type="entry name" value="HisK_dim/P_sf"/>
</dbReference>
<feature type="transmembrane region" description="Helical" evidence="13">
    <location>
        <begin position="39"/>
        <end position="61"/>
    </location>
</feature>
<dbReference type="PROSITE" id="PS50109">
    <property type="entry name" value="HIS_KIN"/>
    <property type="match status" value="1"/>
</dbReference>
<comment type="catalytic activity">
    <reaction evidence="1">
        <text>ATP + protein L-histidine = ADP + protein N-phospho-L-histidine.</text>
        <dbReference type="EC" id="2.7.13.3"/>
    </reaction>
</comment>
<feature type="region of interest" description="Disordered" evidence="12">
    <location>
        <begin position="1"/>
        <end position="23"/>
    </location>
</feature>
<dbReference type="GO" id="GO:0007234">
    <property type="term" value="P:osmosensory signaling via phosphorelay pathway"/>
    <property type="evidence" value="ECO:0007669"/>
    <property type="project" value="TreeGrafter"/>
</dbReference>
<feature type="compositionally biased region" description="Basic and acidic residues" evidence="12">
    <location>
        <begin position="1"/>
        <end position="12"/>
    </location>
</feature>
<dbReference type="SUPFAM" id="SSF55785">
    <property type="entry name" value="PYP-like sensor domain (PAS domain)"/>
    <property type="match status" value="1"/>
</dbReference>
<dbReference type="InterPro" id="IPR004358">
    <property type="entry name" value="Sig_transdc_His_kin-like_C"/>
</dbReference>
<dbReference type="InterPro" id="IPR035965">
    <property type="entry name" value="PAS-like_dom_sf"/>
</dbReference>
<dbReference type="GO" id="GO:0016020">
    <property type="term" value="C:membrane"/>
    <property type="evidence" value="ECO:0007669"/>
    <property type="project" value="UniProtKB-SubCell"/>
</dbReference>
<dbReference type="Pfam" id="PF02518">
    <property type="entry name" value="HATPase_c"/>
    <property type="match status" value="1"/>
</dbReference>
<keyword evidence="10" id="KW-0902">Two-component regulatory system</keyword>
<keyword evidence="9 13" id="KW-1133">Transmembrane helix</keyword>
<keyword evidence="11 13" id="KW-0472">Membrane</keyword>
<comment type="subcellular location">
    <subcellularLocation>
        <location evidence="2">Membrane</location>
        <topology evidence="2">Multi-pass membrane protein</topology>
    </subcellularLocation>
</comment>
<evidence type="ECO:0000256" key="10">
    <source>
        <dbReference type="ARBA" id="ARBA00023012"/>
    </source>
</evidence>
<name>A0A1M7RAY9_9BURK</name>
<dbReference type="PANTHER" id="PTHR42878:SF7">
    <property type="entry name" value="SENSOR HISTIDINE KINASE GLRK"/>
    <property type="match status" value="1"/>
</dbReference>
<sequence length="470" mass="51982">MSAPQDDGREPASQRIARQRASDEAHRHRGLRLSLLTRWTALIGTLLTVGILIALAVNHFFPKNPGLVMAVCLLCVLPISIITIRAELQRMLSLFRALTGTVISYKDGDFSFSLHWPQNDELSDLVAAHNALGDVLRQQRLDLVQRELLLDTMVQNTPVAMLLVSENGPIVYANVAARQLLNEGRKLEGHKLAEVLSHASPALLDALARGGDGLFTTKEAGADIDEEEVYHLARRTFNLNGRKHELLLLRQLTMELRRQEVQTWKKVIRVISHELNNSLAPLTSLAHSGAELVRRGQTERLPQILATIEERTRHLESFILGYARFAKLPAPRPELQQWQPFIDQLRDQVVFAQLGETPSEACAFDPAQLEQALLNLLKNAHESGSPAEDVSLEVRRLHEGVRIDVLDRGPGMSDAVLTNALVPFYSTKRSGTGLGLALAREIAEAHGGRITLTNREGGGLTVTMILPLAC</sequence>
<evidence type="ECO:0000256" key="12">
    <source>
        <dbReference type="SAM" id="MobiDB-lite"/>
    </source>
</evidence>
<reference evidence="16" key="1">
    <citation type="submission" date="2016-11" db="EMBL/GenBank/DDBJ databases">
        <authorList>
            <person name="Varghese N."/>
            <person name="Submissions S."/>
        </authorList>
    </citation>
    <scope>NUCLEOTIDE SEQUENCE [LARGE SCALE GENOMIC DNA]</scope>
    <source>
        <strain evidence="16">Sac-22</strain>
    </source>
</reference>
<dbReference type="GO" id="GO:0000155">
    <property type="term" value="F:phosphorelay sensor kinase activity"/>
    <property type="evidence" value="ECO:0007669"/>
    <property type="project" value="InterPro"/>
</dbReference>
<dbReference type="STRING" id="551987.SAMN05192549_11665"/>
<keyword evidence="7 15" id="KW-0418">Kinase</keyword>
<evidence type="ECO:0000256" key="1">
    <source>
        <dbReference type="ARBA" id="ARBA00000085"/>
    </source>
</evidence>
<gene>
    <name evidence="15" type="ORF">SAMN05192549_11665</name>
</gene>
<dbReference type="GO" id="GO:0000156">
    <property type="term" value="F:phosphorelay response regulator activity"/>
    <property type="evidence" value="ECO:0007669"/>
    <property type="project" value="TreeGrafter"/>
</dbReference>
<dbReference type="SMART" id="SM00091">
    <property type="entry name" value="PAS"/>
    <property type="match status" value="1"/>
</dbReference>
<dbReference type="Proteomes" id="UP000184339">
    <property type="component" value="Unassembled WGS sequence"/>
</dbReference>
<keyword evidence="16" id="KW-1185">Reference proteome</keyword>
<dbReference type="InterPro" id="IPR000014">
    <property type="entry name" value="PAS"/>
</dbReference>
<protein>
    <recommendedName>
        <fullName evidence="3">histidine kinase</fullName>
        <ecNumber evidence="3">2.7.13.3</ecNumber>
    </recommendedName>
</protein>
<evidence type="ECO:0000256" key="9">
    <source>
        <dbReference type="ARBA" id="ARBA00022989"/>
    </source>
</evidence>
<dbReference type="EMBL" id="FRCX01000016">
    <property type="protein sequence ID" value="SHN43299.1"/>
    <property type="molecule type" value="Genomic_DNA"/>
</dbReference>
<dbReference type="EC" id="2.7.13.3" evidence="3"/>
<evidence type="ECO:0000256" key="7">
    <source>
        <dbReference type="ARBA" id="ARBA00022777"/>
    </source>
</evidence>
<dbReference type="PANTHER" id="PTHR42878">
    <property type="entry name" value="TWO-COMPONENT HISTIDINE KINASE"/>
    <property type="match status" value="1"/>
</dbReference>
<dbReference type="Gene3D" id="3.30.565.10">
    <property type="entry name" value="Histidine kinase-like ATPase, C-terminal domain"/>
    <property type="match status" value="1"/>
</dbReference>
<evidence type="ECO:0000256" key="8">
    <source>
        <dbReference type="ARBA" id="ARBA00022840"/>
    </source>
</evidence>
<keyword evidence="5 13" id="KW-0812">Transmembrane</keyword>
<accession>A0A1M7RAY9</accession>
<dbReference type="InterPro" id="IPR003594">
    <property type="entry name" value="HATPase_dom"/>
</dbReference>
<evidence type="ECO:0000313" key="16">
    <source>
        <dbReference type="Proteomes" id="UP000184339"/>
    </source>
</evidence>
<keyword evidence="8" id="KW-0067">ATP-binding</keyword>
<evidence type="ECO:0000256" key="6">
    <source>
        <dbReference type="ARBA" id="ARBA00022741"/>
    </source>
</evidence>
<keyword evidence="6" id="KW-0547">Nucleotide-binding</keyword>
<keyword evidence="4" id="KW-0808">Transferase</keyword>
<dbReference type="PRINTS" id="PR00344">
    <property type="entry name" value="BCTRLSENSOR"/>
</dbReference>
<dbReference type="SUPFAM" id="SSF55874">
    <property type="entry name" value="ATPase domain of HSP90 chaperone/DNA topoisomerase II/histidine kinase"/>
    <property type="match status" value="1"/>
</dbReference>
<dbReference type="CDD" id="cd00075">
    <property type="entry name" value="HATPase"/>
    <property type="match status" value="1"/>
</dbReference>
<organism evidence="15 16">
    <name type="scientific">Duganella sacchari</name>
    <dbReference type="NCBI Taxonomy" id="551987"/>
    <lineage>
        <taxon>Bacteria</taxon>
        <taxon>Pseudomonadati</taxon>
        <taxon>Pseudomonadota</taxon>
        <taxon>Betaproteobacteria</taxon>
        <taxon>Burkholderiales</taxon>
        <taxon>Oxalobacteraceae</taxon>
        <taxon>Telluria group</taxon>
        <taxon>Duganella</taxon>
    </lineage>
</organism>
<proteinExistence type="predicted"/>
<dbReference type="GO" id="GO:0030295">
    <property type="term" value="F:protein kinase activator activity"/>
    <property type="evidence" value="ECO:0007669"/>
    <property type="project" value="TreeGrafter"/>
</dbReference>
<dbReference type="RefSeq" id="WP_084560364.1">
    <property type="nucleotide sequence ID" value="NZ_FRCX01000016.1"/>
</dbReference>
<dbReference type="SMART" id="SM00387">
    <property type="entry name" value="HATPase_c"/>
    <property type="match status" value="1"/>
</dbReference>
<dbReference type="InterPro" id="IPR050351">
    <property type="entry name" value="BphY/WalK/GraS-like"/>
</dbReference>
<dbReference type="GO" id="GO:0005524">
    <property type="term" value="F:ATP binding"/>
    <property type="evidence" value="ECO:0007669"/>
    <property type="project" value="UniProtKB-KW"/>
</dbReference>
<dbReference type="Gene3D" id="3.30.450.20">
    <property type="entry name" value="PAS domain"/>
    <property type="match status" value="1"/>
</dbReference>
<evidence type="ECO:0000256" key="4">
    <source>
        <dbReference type="ARBA" id="ARBA00022679"/>
    </source>
</evidence>
<dbReference type="SUPFAM" id="SSF47384">
    <property type="entry name" value="Homodimeric domain of signal transducing histidine kinase"/>
    <property type="match status" value="1"/>
</dbReference>
<dbReference type="InterPro" id="IPR036890">
    <property type="entry name" value="HATPase_C_sf"/>
</dbReference>
<evidence type="ECO:0000256" key="3">
    <source>
        <dbReference type="ARBA" id="ARBA00012438"/>
    </source>
</evidence>
<evidence type="ECO:0000313" key="15">
    <source>
        <dbReference type="EMBL" id="SHN43299.1"/>
    </source>
</evidence>
<evidence type="ECO:0000256" key="13">
    <source>
        <dbReference type="SAM" id="Phobius"/>
    </source>
</evidence>
<evidence type="ECO:0000256" key="5">
    <source>
        <dbReference type="ARBA" id="ARBA00022692"/>
    </source>
</evidence>
<evidence type="ECO:0000256" key="2">
    <source>
        <dbReference type="ARBA" id="ARBA00004141"/>
    </source>
</evidence>
<feature type="transmembrane region" description="Helical" evidence="13">
    <location>
        <begin position="67"/>
        <end position="86"/>
    </location>
</feature>
<evidence type="ECO:0000256" key="11">
    <source>
        <dbReference type="ARBA" id="ARBA00023136"/>
    </source>
</evidence>
<feature type="domain" description="Histidine kinase" evidence="14">
    <location>
        <begin position="270"/>
        <end position="470"/>
    </location>
</feature>